<reference evidence="1" key="1">
    <citation type="submission" date="2022-08" db="EMBL/GenBank/DDBJ databases">
        <title>Draft genome sequencing of Roseisolibacter agri AW1220.</title>
        <authorList>
            <person name="Tobiishi Y."/>
            <person name="Tonouchi A."/>
        </authorList>
    </citation>
    <scope>NUCLEOTIDE SEQUENCE</scope>
    <source>
        <strain evidence="1">AW1220</strain>
    </source>
</reference>
<gene>
    <name evidence="1" type="ORF">rosag_06760</name>
</gene>
<accession>A0AA37V983</accession>
<evidence type="ECO:0008006" key="3">
    <source>
        <dbReference type="Google" id="ProtNLM"/>
    </source>
</evidence>
<proteinExistence type="predicted"/>
<evidence type="ECO:0000313" key="1">
    <source>
        <dbReference type="EMBL" id="GLC24163.1"/>
    </source>
</evidence>
<dbReference type="EMBL" id="BRXS01000001">
    <property type="protein sequence ID" value="GLC24163.1"/>
    <property type="molecule type" value="Genomic_DNA"/>
</dbReference>
<keyword evidence="2" id="KW-1185">Reference proteome</keyword>
<dbReference type="Proteomes" id="UP001161325">
    <property type="component" value="Unassembled WGS sequence"/>
</dbReference>
<dbReference type="InterPro" id="IPR007813">
    <property type="entry name" value="PilN"/>
</dbReference>
<protein>
    <recommendedName>
        <fullName evidence="3">Fimbrial assembly protein (PilN)</fullName>
    </recommendedName>
</protein>
<dbReference type="Pfam" id="PF05137">
    <property type="entry name" value="PilN"/>
    <property type="match status" value="1"/>
</dbReference>
<sequence>MPDRIGLELLADRVRAVALDRRGRAARATADVAWDPAHPDAAVAELRAALGSARRIGIAVGLAFLDVQRVSLPPVKGDARRRMIALDPSRVFPLREPVVVALADDAAPAKPTGTDAERGEPAFAVPRELVRRWTAAFETWGPVESVEPAPTALARALAVGSTPTDGEHRLPAAADEEGVVQVRGGQVVSVRRAPRWVAGDENPALSVAADPWRVARGAALGVDGAPVAVQLLPEDLAHGVSRRRAAAVTRAAALCGLAVGLALAAADRQRQREADALARALRAELQRAAPAESLQARLTAFDAGTSAGAALLASRVDPLAVVAALGERLPEGAAITALRMQGDAWTVEGTARDAAALVPRLAGDPRLADVRALAPSSRYVERGTPVETFSIAFRADGRTR</sequence>
<comment type="caution">
    <text evidence="1">The sequence shown here is derived from an EMBL/GenBank/DDBJ whole genome shotgun (WGS) entry which is preliminary data.</text>
</comment>
<name>A0AA37V983_9BACT</name>
<dbReference type="RefSeq" id="WP_284348611.1">
    <property type="nucleotide sequence ID" value="NZ_BRXS01000001.1"/>
</dbReference>
<dbReference type="AlphaFoldDB" id="A0AA37V983"/>
<evidence type="ECO:0000313" key="2">
    <source>
        <dbReference type="Proteomes" id="UP001161325"/>
    </source>
</evidence>
<organism evidence="1 2">
    <name type="scientific">Roseisolibacter agri</name>
    <dbReference type="NCBI Taxonomy" id="2014610"/>
    <lineage>
        <taxon>Bacteria</taxon>
        <taxon>Pseudomonadati</taxon>
        <taxon>Gemmatimonadota</taxon>
        <taxon>Gemmatimonadia</taxon>
        <taxon>Gemmatimonadales</taxon>
        <taxon>Gemmatimonadaceae</taxon>
        <taxon>Roseisolibacter</taxon>
    </lineage>
</organism>